<proteinExistence type="predicted"/>
<dbReference type="AlphaFoldDB" id="A0ABD0Z2K4"/>
<feature type="region of interest" description="Disordered" evidence="1">
    <location>
        <begin position="181"/>
        <end position="213"/>
    </location>
</feature>
<sequence length="846" mass="97730">MPNFWLILKVNKNLVVSYFHCRFLEFNCDEVLHYKGVHSCVLESIDVVCKTVNQTLLLQSLHDSRICDPLLEPDTGDDDIWTPNQSTNGVDDIHDSYLENDSKFLPGCFSCPVVWQSHFLLHPRLKTGPGKSGLSRAIQALRTVLNRFSVNNRKNMFVYQDSSGNNVFYLRLHENVRCPIRQSGMDDDSSPGSVSRSSSINSLNNKKTPDETNIKEIRPRVKSFGEIVEKEHTKHEDFLTLKVHGITEAGPEIKHELVQVLQNRLDDAVLEVLSVMLARNPMCKLSTDDVHFIQKTNYEPDLKIQLSIPEYTFRYLQPLSYYLRQNLLQFLFLPKYTDMRYQFQDYSEVESCLKRMPDSNIYLYNQSPVSGSKGIACLAIGVLDNECHVIKLSEFKKPIRNVYEDVIIEKTDFQTLTHSEVYNVDSESDHVPEAIIEVRLWKQGRVNIESLIQKCLTPVALHRVYHDIMPYWLKFGNELNVPSVRMHTFSLTSRHAVGVTLKEVHALVKQHESSSYLFYVNSEKTAAFTYHPGNEWTSSGRCFLIARNPSLWRLSIDSLHTEKDFKVILGQKGIQRFQQFYSVLPDGTTQQIPRQRFLIALINNNEVSLYTYNWAKDHVENLIKSLTQLGLWLSARSNFLTGILTQKMGLFHNQPYTRKSPPQLNNIEATELESLLMFLPSGTIKKNDYGSLASVHNILHDSKPPSFRRRSSDPVIANVYQIFEIRTNESKELQKKLFLMWQSRGATPNAPLTEDILDLFMQYSRIIHYCLTPLLFLPQWRLQSAATRDHNLKFHGSQASFPEIVWKNDDKWHQLLCGNFINEYKQYLQTLGFIPIQIASSIPRKL</sequence>
<comment type="caution">
    <text evidence="2">The sequence shown here is derived from an EMBL/GenBank/DDBJ whole genome shotgun (WGS) entry which is preliminary data.</text>
</comment>
<dbReference type="EMBL" id="JBFDAA010000008">
    <property type="protein sequence ID" value="KAL1130343.1"/>
    <property type="molecule type" value="Genomic_DNA"/>
</dbReference>
<dbReference type="PANTHER" id="PTHR14918">
    <property type="entry name" value="KICSTOR COMPLEX PROTEIN SZT2"/>
    <property type="match status" value="1"/>
</dbReference>
<protein>
    <recommendedName>
        <fullName evidence="4">Protein SZT2</fullName>
    </recommendedName>
</protein>
<gene>
    <name evidence="2" type="ORF">AAG570_013281</name>
</gene>
<evidence type="ECO:0008006" key="4">
    <source>
        <dbReference type="Google" id="ProtNLM"/>
    </source>
</evidence>
<dbReference type="InterPro" id="IPR033228">
    <property type="entry name" value="SZT2"/>
</dbReference>
<accession>A0ABD0Z2K4</accession>
<dbReference type="Proteomes" id="UP001558652">
    <property type="component" value="Unassembled WGS sequence"/>
</dbReference>
<organism evidence="2 3">
    <name type="scientific">Ranatra chinensis</name>
    <dbReference type="NCBI Taxonomy" id="642074"/>
    <lineage>
        <taxon>Eukaryota</taxon>
        <taxon>Metazoa</taxon>
        <taxon>Ecdysozoa</taxon>
        <taxon>Arthropoda</taxon>
        <taxon>Hexapoda</taxon>
        <taxon>Insecta</taxon>
        <taxon>Pterygota</taxon>
        <taxon>Neoptera</taxon>
        <taxon>Paraneoptera</taxon>
        <taxon>Hemiptera</taxon>
        <taxon>Heteroptera</taxon>
        <taxon>Panheteroptera</taxon>
        <taxon>Nepomorpha</taxon>
        <taxon>Nepidae</taxon>
        <taxon>Ranatrinae</taxon>
        <taxon>Ranatra</taxon>
    </lineage>
</organism>
<reference evidence="2 3" key="1">
    <citation type="submission" date="2024-07" db="EMBL/GenBank/DDBJ databases">
        <title>Chromosome-level genome assembly of the water stick insect Ranatra chinensis (Heteroptera: Nepidae).</title>
        <authorList>
            <person name="Liu X."/>
        </authorList>
    </citation>
    <scope>NUCLEOTIDE SEQUENCE [LARGE SCALE GENOMIC DNA]</scope>
    <source>
        <strain evidence="2">Cailab_2021Rc</strain>
        <tissue evidence="2">Muscle</tissue>
    </source>
</reference>
<keyword evidence="3" id="KW-1185">Reference proteome</keyword>
<evidence type="ECO:0000313" key="3">
    <source>
        <dbReference type="Proteomes" id="UP001558652"/>
    </source>
</evidence>
<dbReference type="PANTHER" id="PTHR14918:SF3">
    <property type="entry name" value="KICSTOR COMPLEX PROTEIN SZT2"/>
    <property type="match status" value="1"/>
</dbReference>
<evidence type="ECO:0000313" key="2">
    <source>
        <dbReference type="EMBL" id="KAL1130343.1"/>
    </source>
</evidence>
<name>A0ABD0Z2K4_9HEMI</name>
<evidence type="ECO:0000256" key="1">
    <source>
        <dbReference type="SAM" id="MobiDB-lite"/>
    </source>
</evidence>
<feature type="compositionally biased region" description="Low complexity" evidence="1">
    <location>
        <begin position="190"/>
        <end position="205"/>
    </location>
</feature>